<protein>
    <submittedName>
        <fullName evidence="2">Uncharacterized protein</fullName>
    </submittedName>
</protein>
<comment type="caution">
    <text evidence="2">The sequence shown here is derived from an EMBL/GenBank/DDBJ whole genome shotgun (WGS) entry which is preliminary data.</text>
</comment>
<evidence type="ECO:0000313" key="3">
    <source>
        <dbReference type="Proteomes" id="UP001295684"/>
    </source>
</evidence>
<reference evidence="2" key="1">
    <citation type="submission" date="2023-07" db="EMBL/GenBank/DDBJ databases">
        <authorList>
            <consortium name="AG Swart"/>
            <person name="Singh M."/>
            <person name="Singh A."/>
            <person name="Seah K."/>
            <person name="Emmerich C."/>
        </authorList>
    </citation>
    <scope>NUCLEOTIDE SEQUENCE</scope>
    <source>
        <strain evidence="2">DP1</strain>
    </source>
</reference>
<keyword evidence="3" id="KW-1185">Reference proteome</keyword>
<feature type="transmembrane region" description="Helical" evidence="1">
    <location>
        <begin position="73"/>
        <end position="91"/>
    </location>
</feature>
<keyword evidence="1" id="KW-1133">Transmembrane helix</keyword>
<evidence type="ECO:0000256" key="1">
    <source>
        <dbReference type="SAM" id="Phobius"/>
    </source>
</evidence>
<dbReference type="EMBL" id="CAMPGE010008160">
    <property type="protein sequence ID" value="CAI2367067.1"/>
    <property type="molecule type" value="Genomic_DNA"/>
</dbReference>
<organism evidence="2 3">
    <name type="scientific">Euplotes crassus</name>
    <dbReference type="NCBI Taxonomy" id="5936"/>
    <lineage>
        <taxon>Eukaryota</taxon>
        <taxon>Sar</taxon>
        <taxon>Alveolata</taxon>
        <taxon>Ciliophora</taxon>
        <taxon>Intramacronucleata</taxon>
        <taxon>Spirotrichea</taxon>
        <taxon>Hypotrichia</taxon>
        <taxon>Euplotida</taxon>
        <taxon>Euplotidae</taxon>
        <taxon>Moneuplotes</taxon>
    </lineage>
</organism>
<gene>
    <name evidence="2" type="ORF">ECRASSUSDP1_LOCUS8344</name>
</gene>
<keyword evidence="1" id="KW-0472">Membrane</keyword>
<name>A0AAD1UDZ7_EUPCR</name>
<accession>A0AAD1UDZ7</accession>
<evidence type="ECO:0000313" key="2">
    <source>
        <dbReference type="EMBL" id="CAI2367067.1"/>
    </source>
</evidence>
<dbReference type="AlphaFoldDB" id="A0AAD1UDZ7"/>
<keyword evidence="1" id="KW-0812">Transmembrane</keyword>
<sequence>MNGTTDHFGYGNNTPTVGAIDGLFIVKTWMNSVSTPYTATFRSHFMVLIDLILTDLTHDQILQVQFRINTHSLCFRTCMSFLSFLLLAHFLKVPFLGRASLFFHIYL</sequence>
<proteinExistence type="predicted"/>
<dbReference type="Proteomes" id="UP001295684">
    <property type="component" value="Unassembled WGS sequence"/>
</dbReference>